<proteinExistence type="predicted"/>
<feature type="region of interest" description="Disordered" evidence="1">
    <location>
        <begin position="69"/>
        <end position="106"/>
    </location>
</feature>
<dbReference type="Proteomes" id="UP000298663">
    <property type="component" value="Unassembled WGS sequence"/>
</dbReference>
<reference evidence="2 3" key="1">
    <citation type="journal article" date="2015" name="Genome Biol.">
        <title>Comparative genomics of Steinernema reveals deeply conserved gene regulatory networks.</title>
        <authorList>
            <person name="Dillman A.R."/>
            <person name="Macchietto M."/>
            <person name="Porter C.F."/>
            <person name="Rogers A."/>
            <person name="Williams B."/>
            <person name="Antoshechkin I."/>
            <person name="Lee M.M."/>
            <person name="Goodwin Z."/>
            <person name="Lu X."/>
            <person name="Lewis E.E."/>
            <person name="Goodrich-Blair H."/>
            <person name="Stock S.P."/>
            <person name="Adams B.J."/>
            <person name="Sternberg P.W."/>
            <person name="Mortazavi A."/>
        </authorList>
    </citation>
    <scope>NUCLEOTIDE SEQUENCE [LARGE SCALE GENOMIC DNA]</scope>
    <source>
        <strain evidence="2 3">ALL</strain>
    </source>
</reference>
<name>A0A4U5PDT3_STECR</name>
<keyword evidence="3" id="KW-1185">Reference proteome</keyword>
<gene>
    <name evidence="2" type="ORF">L596_008811</name>
</gene>
<evidence type="ECO:0000313" key="2">
    <source>
        <dbReference type="EMBL" id="TKR94540.1"/>
    </source>
</evidence>
<comment type="caution">
    <text evidence="2">The sequence shown here is derived from an EMBL/GenBank/DDBJ whole genome shotgun (WGS) entry which is preliminary data.</text>
</comment>
<dbReference type="AlphaFoldDB" id="A0A4U5PDT3"/>
<organism evidence="2 3">
    <name type="scientific">Steinernema carpocapsae</name>
    <name type="common">Entomopathogenic nematode</name>
    <dbReference type="NCBI Taxonomy" id="34508"/>
    <lineage>
        <taxon>Eukaryota</taxon>
        <taxon>Metazoa</taxon>
        <taxon>Ecdysozoa</taxon>
        <taxon>Nematoda</taxon>
        <taxon>Chromadorea</taxon>
        <taxon>Rhabditida</taxon>
        <taxon>Tylenchina</taxon>
        <taxon>Panagrolaimomorpha</taxon>
        <taxon>Strongyloidoidea</taxon>
        <taxon>Steinernematidae</taxon>
        <taxon>Steinernema</taxon>
    </lineage>
</organism>
<evidence type="ECO:0000313" key="3">
    <source>
        <dbReference type="Proteomes" id="UP000298663"/>
    </source>
</evidence>
<feature type="compositionally biased region" description="Basic and acidic residues" evidence="1">
    <location>
        <begin position="73"/>
        <end position="91"/>
    </location>
</feature>
<reference evidence="2 3" key="2">
    <citation type="journal article" date="2019" name="G3 (Bethesda)">
        <title>Hybrid Assembly of the Genome of the Entomopathogenic Nematode Steinernema carpocapsae Identifies the X-Chromosome.</title>
        <authorList>
            <person name="Serra L."/>
            <person name="Macchietto M."/>
            <person name="Macias-Munoz A."/>
            <person name="McGill C.J."/>
            <person name="Rodriguez I.M."/>
            <person name="Rodriguez B."/>
            <person name="Murad R."/>
            <person name="Mortazavi A."/>
        </authorList>
    </citation>
    <scope>NUCLEOTIDE SEQUENCE [LARGE SCALE GENOMIC DNA]</scope>
    <source>
        <strain evidence="2 3">ALL</strain>
    </source>
</reference>
<evidence type="ECO:0000256" key="1">
    <source>
        <dbReference type="SAM" id="MobiDB-lite"/>
    </source>
</evidence>
<dbReference type="EMBL" id="AZBU02000002">
    <property type="protein sequence ID" value="TKR94540.1"/>
    <property type="molecule type" value="Genomic_DNA"/>
</dbReference>
<protein>
    <submittedName>
        <fullName evidence="2">Uncharacterized protein</fullName>
    </submittedName>
</protein>
<accession>A0A4U5PDT3</accession>
<sequence length="106" mass="11954">MPPSPVWPGLFLITGQKNRFVRHHAGETRAPDTLSGRRGERPIGFALFVSETDRSFPASELEMTPLCLSTLPPERRPPPLLRDQHDVDWKFRPQPPPLPIAEQIGP</sequence>